<dbReference type="Gene3D" id="3.90.550.10">
    <property type="entry name" value="Spore Coat Polysaccharide Biosynthesis Protein SpsA, Chain A"/>
    <property type="match status" value="1"/>
</dbReference>
<evidence type="ECO:0000259" key="2">
    <source>
        <dbReference type="Pfam" id="PF22640"/>
    </source>
</evidence>
<organism evidence="3 4">
    <name type="scientific">Flavobacterium qiangtangense</name>
    <dbReference type="NCBI Taxonomy" id="1442595"/>
    <lineage>
        <taxon>Bacteria</taxon>
        <taxon>Pseudomonadati</taxon>
        <taxon>Bacteroidota</taxon>
        <taxon>Flavobacteriia</taxon>
        <taxon>Flavobacteriales</taxon>
        <taxon>Flavobacteriaceae</taxon>
        <taxon>Flavobacterium</taxon>
    </lineage>
</organism>
<name>A0ABW1PQZ1_9FLAO</name>
<gene>
    <name evidence="3" type="ORF">ACFPVY_15580</name>
</gene>
<dbReference type="InterPro" id="IPR005835">
    <property type="entry name" value="NTP_transferase_dom"/>
</dbReference>
<proteinExistence type="predicted"/>
<dbReference type="Pfam" id="PF22640">
    <property type="entry name" value="ManC_GMP_beta-helix"/>
    <property type="match status" value="1"/>
</dbReference>
<dbReference type="PANTHER" id="PTHR46390">
    <property type="entry name" value="MANNOSE-1-PHOSPHATE GUANYLYLTRANSFERASE"/>
    <property type="match status" value="1"/>
</dbReference>
<dbReference type="Pfam" id="PF00483">
    <property type="entry name" value="NTP_transferase"/>
    <property type="match status" value="1"/>
</dbReference>
<dbReference type="InterPro" id="IPR049577">
    <property type="entry name" value="GMPP_N"/>
</dbReference>
<evidence type="ECO:0000313" key="4">
    <source>
        <dbReference type="Proteomes" id="UP001596287"/>
    </source>
</evidence>
<sequence>MSSKNESLSPEAMNKIKHVILSGGVGSRLWPLSRKSMPKQYLEIFDKKSLFEMTAERNSGFTENVIVVGNLENDNQSNVLLSKLGIQYTNIIETTPRNTAAAIAFAAFLSNPEDILVVTPSDHIIEGEKFYAKSMQKAIELAKENYIVTFGVVPTKPETGYGYIEFSGDDVVSFREKPNSVTAKEFIAKGNFLWNSGMFCFKAGVLLEELKLHSLEVYEKSKLAIENSKNGILDKQLSLEIPSISIDYAVMERSKKIKVVPATFKWSDLGSFESVYDYLKSIGHAVDNYGNMVIGTSNYTAFLGLENTIFVHTKNANLILHKDQSQDVKTLYNQLEELNSELLN</sequence>
<dbReference type="EMBL" id="JBHSQB010000010">
    <property type="protein sequence ID" value="MFC6098076.1"/>
    <property type="molecule type" value="Genomic_DNA"/>
</dbReference>
<feature type="domain" description="Nucleotidyl transferase" evidence="1">
    <location>
        <begin position="17"/>
        <end position="280"/>
    </location>
</feature>
<dbReference type="Proteomes" id="UP001596287">
    <property type="component" value="Unassembled WGS sequence"/>
</dbReference>
<dbReference type="InterPro" id="IPR051161">
    <property type="entry name" value="Mannose-6P_isomerase_type2"/>
</dbReference>
<reference evidence="4" key="1">
    <citation type="journal article" date="2019" name="Int. J. Syst. Evol. Microbiol.">
        <title>The Global Catalogue of Microorganisms (GCM) 10K type strain sequencing project: providing services to taxonomists for standard genome sequencing and annotation.</title>
        <authorList>
            <consortium name="The Broad Institute Genomics Platform"/>
            <consortium name="The Broad Institute Genome Sequencing Center for Infectious Disease"/>
            <person name="Wu L."/>
            <person name="Ma J."/>
        </authorList>
    </citation>
    <scope>NUCLEOTIDE SEQUENCE [LARGE SCALE GENOMIC DNA]</scope>
    <source>
        <strain evidence="4">CCUG 49679</strain>
    </source>
</reference>
<dbReference type="GO" id="GO:0016779">
    <property type="term" value="F:nucleotidyltransferase activity"/>
    <property type="evidence" value="ECO:0007669"/>
    <property type="project" value="UniProtKB-KW"/>
</dbReference>
<dbReference type="SUPFAM" id="SSF159283">
    <property type="entry name" value="Guanosine diphospho-D-mannose pyrophosphorylase/mannose-6-phosphate isomerase linker domain"/>
    <property type="match status" value="1"/>
</dbReference>
<protein>
    <submittedName>
        <fullName evidence="3">Mannose-1-phosphate guanylyltransferase</fullName>
    </submittedName>
</protein>
<keyword evidence="3" id="KW-0548">Nucleotidyltransferase</keyword>
<keyword evidence="4" id="KW-1185">Reference proteome</keyword>
<dbReference type="CDD" id="cd02509">
    <property type="entry name" value="GDP-M1P_Guanylyltransferase"/>
    <property type="match status" value="1"/>
</dbReference>
<dbReference type="RefSeq" id="WP_379793063.1">
    <property type="nucleotide sequence ID" value="NZ_JBHSQB010000010.1"/>
</dbReference>
<feature type="domain" description="MannoseP isomerase/GMP-like beta-helix" evidence="2">
    <location>
        <begin position="285"/>
        <end position="335"/>
    </location>
</feature>
<dbReference type="InterPro" id="IPR029044">
    <property type="entry name" value="Nucleotide-diphossugar_trans"/>
</dbReference>
<dbReference type="InterPro" id="IPR054566">
    <property type="entry name" value="ManC/GMP-like_b-helix"/>
</dbReference>
<evidence type="ECO:0000259" key="1">
    <source>
        <dbReference type="Pfam" id="PF00483"/>
    </source>
</evidence>
<evidence type="ECO:0000313" key="3">
    <source>
        <dbReference type="EMBL" id="MFC6098076.1"/>
    </source>
</evidence>
<dbReference type="PANTHER" id="PTHR46390:SF1">
    <property type="entry name" value="MANNOSE-1-PHOSPHATE GUANYLYLTRANSFERASE"/>
    <property type="match status" value="1"/>
</dbReference>
<keyword evidence="3" id="KW-0808">Transferase</keyword>
<accession>A0ABW1PQZ1</accession>
<dbReference type="SUPFAM" id="SSF53448">
    <property type="entry name" value="Nucleotide-diphospho-sugar transferases"/>
    <property type="match status" value="1"/>
</dbReference>
<comment type="caution">
    <text evidence="3">The sequence shown here is derived from an EMBL/GenBank/DDBJ whole genome shotgun (WGS) entry which is preliminary data.</text>
</comment>